<evidence type="ECO:0000313" key="2">
    <source>
        <dbReference type="Proteomes" id="UP000051952"/>
    </source>
</evidence>
<dbReference type="EMBL" id="CYKH01000592">
    <property type="protein sequence ID" value="CUG06505.1"/>
    <property type="molecule type" value="Genomic_DNA"/>
</dbReference>
<dbReference type="AlphaFoldDB" id="A0A0S4IXM3"/>
<dbReference type="VEuPathDB" id="TriTrypDB:BSAL_72950"/>
<reference evidence="2" key="1">
    <citation type="submission" date="2015-09" db="EMBL/GenBank/DDBJ databases">
        <authorList>
            <consortium name="Pathogen Informatics"/>
        </authorList>
    </citation>
    <scope>NUCLEOTIDE SEQUENCE [LARGE SCALE GENOMIC DNA]</scope>
    <source>
        <strain evidence="2">Lake Konstanz</strain>
    </source>
</reference>
<proteinExistence type="predicted"/>
<gene>
    <name evidence="1" type="ORF">BSAL_72950</name>
</gene>
<organism evidence="1 2">
    <name type="scientific">Bodo saltans</name>
    <name type="common">Flagellated protozoan</name>
    <dbReference type="NCBI Taxonomy" id="75058"/>
    <lineage>
        <taxon>Eukaryota</taxon>
        <taxon>Discoba</taxon>
        <taxon>Euglenozoa</taxon>
        <taxon>Kinetoplastea</taxon>
        <taxon>Metakinetoplastina</taxon>
        <taxon>Eubodonida</taxon>
        <taxon>Bodonidae</taxon>
        <taxon>Bodo</taxon>
    </lineage>
</organism>
<evidence type="ECO:0000313" key="1">
    <source>
        <dbReference type="EMBL" id="CUG06505.1"/>
    </source>
</evidence>
<sequence length="994" mass="106459">MYANRAQSGTTPVDCNSSSSSVYFDSGNLGISTYTNLGRYIVYQAYTTFSVPPFPYRICIRDQPAFGTSQYYPIEGVGVTPVVYNYTEIGLNFRASTVMQEGDFAAIAITKIGSTFPYAFTVPDATGLNGDSVKLVPAGYPCTMEGTLSRETAQTSDYCGSNRLTANGFWTSTGCLLAGSVANGVARMGTNAVNPFIDPVMTGFPRTLQAGESLTAYLQLPAYGLYDVCYSPLAYRLAQVNVGSSIGQPLWFKIMSYTSSCTSTSCPSRTRLQVTARIGTVTWSSTSAMIAGSYGSIRIRGAGDLNTNPATKWDPKCSGCTKEFYNTTGGDTFRLVNFASFQINPSFTSGTKVTITGTSTTFGSSTEGTVIDAGATANVGSIAPNAGCWVSDNDNYGTVETPMGMAACASCETGSAGQTASGDLGGDPRSGETTWRQNLANQLLTFSRVRVPSIGGTWRVCYRKAGINNWQYLDWDTLITKPYQGFFQGSATNLISIRESQMNTNFTYTLNDTRKGTWAQFQVASTLANMETTASNFFTTTVPQASVRGAMLKVIDVTQRCDDISQTAATALDGGLAECLPSQCGYVNGSCYGCSGSSDNTATLRRMITFNVLLPSNISSVRVCFRNRVENWRILTPRWNKRYEMPLTAAPDIQYYVNDTRTGSWGRFVFYHLGGGVIDTNTFTATRGSMFRLVPTSVRCDLIWTTSNTAQDYNNRSVDSRLGVVCRTTGTSPCLTTDIAPTSGGVVGSTPYLGLNPRTPDPGSYVPYAAGFALIPAAGATYRVCFREAKKNWIELSPQFTPQAAPLFSVSNLQASYTAGSYVKFTVAATNASINASAAIFKVVDGALNCEFPSVGTYGTTGLIYSSFSIATADGSRTISNGASSSGLYSAVDFYLTLPTATSTPTATTTNLRRICFMPETSASSNWVDLGRIGVVSYSIGYTVNEVPTNGKQFNLTIKAGSGSSLTTGYSGDAVKIVPVNSPWRRCCQDCPRQ</sequence>
<dbReference type="OrthoDB" id="5984913at2759"/>
<keyword evidence="2" id="KW-1185">Reference proteome</keyword>
<dbReference type="Proteomes" id="UP000051952">
    <property type="component" value="Unassembled WGS sequence"/>
</dbReference>
<name>A0A0S4IXM3_BODSA</name>
<accession>A0A0S4IXM3</accession>
<protein>
    <submittedName>
        <fullName evidence="1">Uncharacterized protein</fullName>
    </submittedName>
</protein>